<name>A0AA41SKD7_PAPNU</name>
<accession>A0AA41SKD7</accession>
<keyword evidence="2" id="KW-1185">Reference proteome</keyword>
<evidence type="ECO:0000313" key="1">
    <source>
        <dbReference type="EMBL" id="MCL7036405.1"/>
    </source>
</evidence>
<reference evidence="1" key="1">
    <citation type="submission" date="2022-03" db="EMBL/GenBank/DDBJ databases">
        <title>A functionally conserved STORR gene fusion in Papaver species that diverged 16.8 million years ago.</title>
        <authorList>
            <person name="Catania T."/>
        </authorList>
    </citation>
    <scope>NUCLEOTIDE SEQUENCE</scope>
    <source>
        <strain evidence="1">S-191538</strain>
    </source>
</reference>
<proteinExistence type="predicted"/>
<dbReference type="Proteomes" id="UP001177140">
    <property type="component" value="Unassembled WGS sequence"/>
</dbReference>
<sequence>MKGHSGPYAQHSYQSNKKYIVGQGPIKEATDIKKQGGIVSNLQMAYRCTCKQGFEGNPYLPPGCK</sequence>
<gene>
    <name evidence="1" type="ORF">MKW94_016408</name>
</gene>
<dbReference type="AlphaFoldDB" id="A0AA41SKD7"/>
<feature type="non-terminal residue" evidence="1">
    <location>
        <position position="65"/>
    </location>
</feature>
<protein>
    <submittedName>
        <fullName evidence="1">Uncharacterized protein</fullName>
    </submittedName>
</protein>
<organism evidence="1 2">
    <name type="scientific">Papaver nudicaule</name>
    <name type="common">Iceland poppy</name>
    <dbReference type="NCBI Taxonomy" id="74823"/>
    <lineage>
        <taxon>Eukaryota</taxon>
        <taxon>Viridiplantae</taxon>
        <taxon>Streptophyta</taxon>
        <taxon>Embryophyta</taxon>
        <taxon>Tracheophyta</taxon>
        <taxon>Spermatophyta</taxon>
        <taxon>Magnoliopsida</taxon>
        <taxon>Ranunculales</taxon>
        <taxon>Papaveraceae</taxon>
        <taxon>Papaveroideae</taxon>
        <taxon>Papaver</taxon>
    </lineage>
</organism>
<comment type="caution">
    <text evidence="1">The sequence shown here is derived from an EMBL/GenBank/DDBJ whole genome shotgun (WGS) entry which is preliminary data.</text>
</comment>
<evidence type="ECO:0000313" key="2">
    <source>
        <dbReference type="Proteomes" id="UP001177140"/>
    </source>
</evidence>
<dbReference type="EMBL" id="JAJJMA010167577">
    <property type="protein sequence ID" value="MCL7036405.1"/>
    <property type="molecule type" value="Genomic_DNA"/>
</dbReference>